<feature type="signal peptide" evidence="1">
    <location>
        <begin position="1"/>
        <end position="22"/>
    </location>
</feature>
<comment type="caution">
    <text evidence="2">The sequence shown here is derived from an EMBL/GenBank/DDBJ whole genome shotgun (WGS) entry which is preliminary data.</text>
</comment>
<reference evidence="2" key="1">
    <citation type="submission" date="2019-11" db="EMBL/GenBank/DDBJ databases">
        <title>Bipolaris sorokiniana Genome sequencing.</title>
        <authorList>
            <person name="Wang H."/>
        </authorList>
    </citation>
    <scope>NUCLEOTIDE SEQUENCE</scope>
</reference>
<organism evidence="2 3">
    <name type="scientific">Cochliobolus sativus</name>
    <name type="common">Common root rot and spot blotch fungus</name>
    <name type="synonym">Bipolaris sorokiniana</name>
    <dbReference type="NCBI Taxonomy" id="45130"/>
    <lineage>
        <taxon>Eukaryota</taxon>
        <taxon>Fungi</taxon>
        <taxon>Dikarya</taxon>
        <taxon>Ascomycota</taxon>
        <taxon>Pezizomycotina</taxon>
        <taxon>Dothideomycetes</taxon>
        <taxon>Pleosporomycetidae</taxon>
        <taxon>Pleosporales</taxon>
        <taxon>Pleosporineae</taxon>
        <taxon>Pleosporaceae</taxon>
        <taxon>Bipolaris</taxon>
    </lineage>
</organism>
<dbReference type="AlphaFoldDB" id="A0A8H5ZGX2"/>
<sequence>MANASHWASMLFAASGWRVVGGGTLHLHLLSRSLTMQQRQGEEAKGRDATMQASKKKALISRLQRQTHPPPLSSHCARPTTYTGTYAYVEQAKSKVDRAIETAFALTCRLPMVAVNAKGLRGAVSARDVVPQPLGFAYGAGRSLTNTRLPAAASDLTTAGLRHRPQTF</sequence>
<evidence type="ECO:0000313" key="3">
    <source>
        <dbReference type="Proteomes" id="UP000624244"/>
    </source>
</evidence>
<protein>
    <submittedName>
        <fullName evidence="2">Uncharacterized protein</fullName>
    </submittedName>
</protein>
<dbReference type="EMBL" id="WNKQ01000010">
    <property type="protein sequence ID" value="KAF5849036.1"/>
    <property type="molecule type" value="Genomic_DNA"/>
</dbReference>
<evidence type="ECO:0000256" key="1">
    <source>
        <dbReference type="SAM" id="SignalP"/>
    </source>
</evidence>
<feature type="chain" id="PRO_5034348830" evidence="1">
    <location>
        <begin position="23"/>
        <end position="168"/>
    </location>
</feature>
<name>A0A8H5ZGX2_COCSA</name>
<gene>
    <name evidence="2" type="ORF">GGP41_010072</name>
</gene>
<dbReference type="Proteomes" id="UP000624244">
    <property type="component" value="Unassembled WGS sequence"/>
</dbReference>
<keyword evidence="1" id="KW-0732">Signal</keyword>
<evidence type="ECO:0000313" key="2">
    <source>
        <dbReference type="EMBL" id="KAF5849036.1"/>
    </source>
</evidence>
<accession>A0A8H5ZGX2</accession>
<proteinExistence type="predicted"/>